<comment type="subunit">
    <text evidence="10">Homodimer.</text>
</comment>
<dbReference type="GO" id="GO:0005975">
    <property type="term" value="P:carbohydrate metabolic process"/>
    <property type="evidence" value="ECO:0007669"/>
    <property type="project" value="UniProtKB-UniRule"/>
</dbReference>
<dbReference type="Pfam" id="PF13522">
    <property type="entry name" value="GATase_6"/>
    <property type="match status" value="1"/>
</dbReference>
<dbReference type="FunFam" id="3.40.50.10490:FF:000001">
    <property type="entry name" value="Glutamine--fructose-6-phosphate aminotransferase [isomerizing]"/>
    <property type="match status" value="1"/>
</dbReference>
<evidence type="ECO:0000313" key="14">
    <source>
        <dbReference type="Proteomes" id="UP000295129"/>
    </source>
</evidence>
<dbReference type="SUPFAM" id="SSF53697">
    <property type="entry name" value="SIS domain"/>
    <property type="match status" value="1"/>
</dbReference>
<dbReference type="Proteomes" id="UP000295129">
    <property type="component" value="Unassembled WGS sequence"/>
</dbReference>
<feature type="domain" description="SIS" evidence="12">
    <location>
        <begin position="283"/>
        <end position="424"/>
    </location>
</feature>
<evidence type="ECO:0000256" key="10">
    <source>
        <dbReference type="HAMAP-Rule" id="MF_00164"/>
    </source>
</evidence>
<dbReference type="HAMAP" id="MF_00164">
    <property type="entry name" value="GlmS"/>
    <property type="match status" value="1"/>
</dbReference>
<dbReference type="InterPro" id="IPR017932">
    <property type="entry name" value="GATase_2_dom"/>
</dbReference>
<dbReference type="GO" id="GO:0006047">
    <property type="term" value="P:UDP-N-acetylglucosamine metabolic process"/>
    <property type="evidence" value="ECO:0007669"/>
    <property type="project" value="TreeGrafter"/>
</dbReference>
<evidence type="ECO:0000259" key="11">
    <source>
        <dbReference type="PROSITE" id="PS51278"/>
    </source>
</evidence>
<dbReference type="GO" id="GO:0004360">
    <property type="term" value="F:glutamine-fructose-6-phosphate transaminase (isomerizing) activity"/>
    <property type="evidence" value="ECO:0007669"/>
    <property type="project" value="UniProtKB-UniRule"/>
</dbReference>
<dbReference type="Pfam" id="PF01380">
    <property type="entry name" value="SIS"/>
    <property type="match status" value="2"/>
</dbReference>
<dbReference type="Gene3D" id="3.40.50.10490">
    <property type="entry name" value="Glucose-6-phosphate isomerase like protein, domain 1"/>
    <property type="match status" value="2"/>
</dbReference>
<feature type="domain" description="SIS" evidence="12">
    <location>
        <begin position="457"/>
        <end position="598"/>
    </location>
</feature>
<keyword evidence="8" id="KW-0677">Repeat</keyword>
<evidence type="ECO:0000256" key="4">
    <source>
        <dbReference type="ARBA" id="ARBA00016090"/>
    </source>
</evidence>
<dbReference type="NCBIfam" id="TIGR01135">
    <property type="entry name" value="glmS"/>
    <property type="match status" value="1"/>
</dbReference>
<comment type="caution">
    <text evidence="13">The sequence shown here is derived from an EMBL/GenBank/DDBJ whole genome shotgun (WGS) entry which is preliminary data.</text>
</comment>
<evidence type="ECO:0000256" key="3">
    <source>
        <dbReference type="ARBA" id="ARBA00012916"/>
    </source>
</evidence>
<dbReference type="InterPro" id="IPR005855">
    <property type="entry name" value="GFAT"/>
</dbReference>
<dbReference type="InterPro" id="IPR035490">
    <property type="entry name" value="GlmS/FrlB_SIS"/>
</dbReference>
<dbReference type="FunFam" id="3.60.20.10:FF:000006">
    <property type="entry name" value="Glutamine--fructose-6-phosphate aminotransferase [isomerizing]"/>
    <property type="match status" value="1"/>
</dbReference>
<comment type="function">
    <text evidence="10">Catalyzes the first step in hexosamine metabolism, converting fructose-6P into glucosamine-6P using glutamine as a nitrogen source.</text>
</comment>
<reference evidence="13 14" key="1">
    <citation type="submission" date="2019-03" db="EMBL/GenBank/DDBJ databases">
        <title>Genomic Encyclopedia of Type Strains, Phase IV (KMG-IV): sequencing the most valuable type-strain genomes for metagenomic binning, comparative biology and taxonomic classification.</title>
        <authorList>
            <person name="Goeker M."/>
        </authorList>
    </citation>
    <scope>NUCLEOTIDE SEQUENCE [LARGE SCALE GENOMIC DNA]</scope>
    <source>
        <strain evidence="13 14">DSM 12121</strain>
    </source>
</reference>
<dbReference type="PROSITE" id="PS51278">
    <property type="entry name" value="GATASE_TYPE_2"/>
    <property type="match status" value="1"/>
</dbReference>
<dbReference type="GO" id="GO:0097367">
    <property type="term" value="F:carbohydrate derivative binding"/>
    <property type="evidence" value="ECO:0007669"/>
    <property type="project" value="InterPro"/>
</dbReference>
<protein>
    <recommendedName>
        <fullName evidence="4 10">Glutamine--fructose-6-phosphate aminotransferase [isomerizing]</fullName>
        <ecNumber evidence="3 10">2.6.1.16</ecNumber>
    </recommendedName>
    <alternativeName>
        <fullName evidence="10">D-fructose-6-phosphate amidotransferase</fullName>
    </alternativeName>
    <alternativeName>
        <fullName evidence="10">GFAT</fullName>
    </alternativeName>
    <alternativeName>
        <fullName evidence="10">Glucosamine-6-phosphate synthase</fullName>
    </alternativeName>
    <alternativeName>
        <fullName evidence="10">Hexosephosphate aminotransferase</fullName>
    </alternativeName>
    <alternativeName>
        <fullName evidence="10">L-glutamine--D-fructose-6-phosphate amidotransferase</fullName>
    </alternativeName>
</protein>
<dbReference type="PANTHER" id="PTHR10937:SF0">
    <property type="entry name" value="GLUTAMINE--FRUCTOSE-6-PHOSPHATE TRANSAMINASE (ISOMERIZING)"/>
    <property type="match status" value="1"/>
</dbReference>
<dbReference type="EMBL" id="SNVV01000007">
    <property type="protein sequence ID" value="TDN51270.1"/>
    <property type="molecule type" value="Genomic_DNA"/>
</dbReference>
<dbReference type="GO" id="GO:0046349">
    <property type="term" value="P:amino sugar biosynthetic process"/>
    <property type="evidence" value="ECO:0007669"/>
    <property type="project" value="UniProtKB-ARBA"/>
</dbReference>
<evidence type="ECO:0000256" key="2">
    <source>
        <dbReference type="ARBA" id="ARBA00004496"/>
    </source>
</evidence>
<dbReference type="EC" id="2.6.1.16" evidence="3 10"/>
<dbReference type="GO" id="GO:0006002">
    <property type="term" value="P:fructose 6-phosphate metabolic process"/>
    <property type="evidence" value="ECO:0007669"/>
    <property type="project" value="TreeGrafter"/>
</dbReference>
<name>A0A4R6E0Q6_9RHOO</name>
<dbReference type="GO" id="GO:0006487">
    <property type="term" value="P:protein N-linked glycosylation"/>
    <property type="evidence" value="ECO:0007669"/>
    <property type="project" value="TreeGrafter"/>
</dbReference>
<dbReference type="InterPro" id="IPR029055">
    <property type="entry name" value="Ntn_hydrolases_N"/>
</dbReference>
<sequence>MCGIVTAIATNNVVPVLLEGLRKLEYRGYDSAGVAVLANGLTRLRSTGRVAELAALADARQLSANIGIAHTRWATHGVPCERNAHPHISGGLAVVHNGIIENFEAIKSSLQARGYVFESDTDTEAIAHLVHSKLATTPDLFEAVRLALNELVGAYAIGVVAEADPFRAIVARRGSPLLLGVGEEGMYAASDTAALLQVTRKVIYLEDGDVAELRLNAYRIVRPDGTPAEREMHISSLSADAVELGQFRHYMQKEIFEQPQALGNTLEIIAGGGSVSPQLFGSRAPEVLDGVRRVLVLACGTSYHAGLVARYWLESVAKVPCSVEIASEYRYRESVPESDTLVVVISQSGETADTLAALKHAHGLGMGRTLAICNVPESAIVRETALRFITRAGPEIGVASTKAFTTQLAALALLTLTLAKLNGRLSEAEEARHLGALRHLPVAVQKVLELEPEIEKWAQRFAAKHHALFLGRGRHWPIAMEGALKLKEISYIHAEAYAAGELKHGPLALVDKDMPVIAVAPADELLEKLKSNLQEVRARGGELYVFADAGSEIAESEGLHILHMPEHYGMLSPVLHVIPLQLLSYHAALVKGTDVDKPRNLAKSVTVE</sequence>
<dbReference type="CDD" id="cd00714">
    <property type="entry name" value="GFAT"/>
    <property type="match status" value="1"/>
</dbReference>
<evidence type="ECO:0000313" key="13">
    <source>
        <dbReference type="EMBL" id="TDN51270.1"/>
    </source>
</evidence>
<keyword evidence="5 10" id="KW-0963">Cytoplasm</keyword>
<dbReference type="FunFam" id="3.40.50.10490:FF:000002">
    <property type="entry name" value="Glutamine--fructose-6-phosphate aminotransferase [isomerizing]"/>
    <property type="match status" value="1"/>
</dbReference>
<dbReference type="SUPFAM" id="SSF56235">
    <property type="entry name" value="N-terminal nucleophile aminohydrolases (Ntn hydrolases)"/>
    <property type="match status" value="1"/>
</dbReference>
<organism evidence="13 14">
    <name type="scientific">Azoarcus indigens</name>
    <dbReference type="NCBI Taxonomy" id="29545"/>
    <lineage>
        <taxon>Bacteria</taxon>
        <taxon>Pseudomonadati</taxon>
        <taxon>Pseudomonadota</taxon>
        <taxon>Betaproteobacteria</taxon>
        <taxon>Rhodocyclales</taxon>
        <taxon>Zoogloeaceae</taxon>
        <taxon>Azoarcus</taxon>
    </lineage>
</organism>
<comment type="catalytic activity">
    <reaction evidence="1 10">
        <text>D-fructose 6-phosphate + L-glutamine = D-glucosamine 6-phosphate + L-glutamate</text>
        <dbReference type="Rhea" id="RHEA:13237"/>
        <dbReference type="ChEBI" id="CHEBI:29985"/>
        <dbReference type="ChEBI" id="CHEBI:58359"/>
        <dbReference type="ChEBI" id="CHEBI:58725"/>
        <dbReference type="ChEBI" id="CHEBI:61527"/>
        <dbReference type="EC" id="2.6.1.16"/>
    </reaction>
</comment>
<dbReference type="InterPro" id="IPR035466">
    <property type="entry name" value="GlmS/AgaS_SIS"/>
</dbReference>
<evidence type="ECO:0000256" key="5">
    <source>
        <dbReference type="ARBA" id="ARBA00022490"/>
    </source>
</evidence>
<dbReference type="OrthoDB" id="9761808at2"/>
<dbReference type="CDD" id="cd05008">
    <property type="entry name" value="SIS_GlmS_GlmD_1"/>
    <property type="match status" value="1"/>
</dbReference>
<dbReference type="AlphaFoldDB" id="A0A4R6E0Q6"/>
<feature type="active site" description="For Fru-6P isomerization activity" evidence="10">
    <location>
        <position position="603"/>
    </location>
</feature>
<gene>
    <name evidence="10" type="primary">glmS</name>
    <name evidence="13" type="ORF">C7389_1074</name>
</gene>
<keyword evidence="9" id="KW-0315">Glutamine amidotransferase</keyword>
<feature type="active site" description="Nucleophile; for GATase activity" evidence="10">
    <location>
        <position position="2"/>
    </location>
</feature>
<evidence type="ECO:0000256" key="7">
    <source>
        <dbReference type="ARBA" id="ARBA00022679"/>
    </source>
</evidence>
<dbReference type="CDD" id="cd05009">
    <property type="entry name" value="SIS_GlmS_GlmD_2"/>
    <property type="match status" value="1"/>
</dbReference>
<keyword evidence="7 10" id="KW-0808">Transferase</keyword>
<keyword evidence="6 10" id="KW-0032">Aminotransferase</keyword>
<dbReference type="PROSITE" id="PS51464">
    <property type="entry name" value="SIS"/>
    <property type="match status" value="2"/>
</dbReference>
<evidence type="ECO:0000256" key="9">
    <source>
        <dbReference type="ARBA" id="ARBA00022962"/>
    </source>
</evidence>
<dbReference type="RefSeq" id="WP_133590685.1">
    <property type="nucleotide sequence ID" value="NZ_SNVV01000007.1"/>
</dbReference>
<proteinExistence type="inferred from homology"/>
<dbReference type="NCBIfam" id="NF001484">
    <property type="entry name" value="PRK00331.1"/>
    <property type="match status" value="1"/>
</dbReference>
<comment type="subcellular location">
    <subcellularLocation>
        <location evidence="2 10">Cytoplasm</location>
    </subcellularLocation>
</comment>
<feature type="initiator methionine" description="Removed" evidence="10">
    <location>
        <position position="1"/>
    </location>
</feature>
<evidence type="ECO:0000256" key="8">
    <source>
        <dbReference type="ARBA" id="ARBA00022737"/>
    </source>
</evidence>
<dbReference type="InterPro" id="IPR047084">
    <property type="entry name" value="GFAT_N"/>
</dbReference>
<dbReference type="GO" id="GO:0005829">
    <property type="term" value="C:cytosol"/>
    <property type="evidence" value="ECO:0007669"/>
    <property type="project" value="TreeGrafter"/>
</dbReference>
<evidence type="ECO:0000256" key="6">
    <source>
        <dbReference type="ARBA" id="ARBA00022576"/>
    </source>
</evidence>
<dbReference type="InterPro" id="IPR001347">
    <property type="entry name" value="SIS_dom"/>
</dbReference>
<dbReference type="Gene3D" id="3.60.20.10">
    <property type="entry name" value="Glutamine Phosphoribosylpyrophosphate, subunit 1, domain 1"/>
    <property type="match status" value="1"/>
</dbReference>
<keyword evidence="14" id="KW-1185">Reference proteome</keyword>
<dbReference type="PANTHER" id="PTHR10937">
    <property type="entry name" value="GLUCOSAMINE--FRUCTOSE-6-PHOSPHATE AMINOTRANSFERASE, ISOMERIZING"/>
    <property type="match status" value="1"/>
</dbReference>
<evidence type="ECO:0000256" key="1">
    <source>
        <dbReference type="ARBA" id="ARBA00001031"/>
    </source>
</evidence>
<evidence type="ECO:0000259" key="12">
    <source>
        <dbReference type="PROSITE" id="PS51464"/>
    </source>
</evidence>
<dbReference type="InterPro" id="IPR046348">
    <property type="entry name" value="SIS_dom_sf"/>
</dbReference>
<accession>A0A4R6E0Q6</accession>
<feature type="domain" description="Glutamine amidotransferase type-2" evidence="11">
    <location>
        <begin position="2"/>
        <end position="216"/>
    </location>
</feature>